<evidence type="ECO:0000256" key="3">
    <source>
        <dbReference type="ARBA" id="ARBA00022679"/>
    </source>
</evidence>
<dbReference type="GO" id="GO:0012505">
    <property type="term" value="C:endomembrane system"/>
    <property type="evidence" value="ECO:0007669"/>
    <property type="project" value="UniProtKB-SubCell"/>
</dbReference>
<evidence type="ECO:0000256" key="5">
    <source>
        <dbReference type="ARBA" id="ARBA00022723"/>
    </source>
</evidence>
<dbReference type="EMBL" id="VLTL01000227">
    <property type="protein sequence ID" value="KAA0150680.1"/>
    <property type="molecule type" value="Genomic_DNA"/>
</dbReference>
<dbReference type="Proteomes" id="UP000324907">
    <property type="component" value="Unassembled WGS sequence"/>
</dbReference>
<reference evidence="12 13" key="1">
    <citation type="submission" date="2019-07" db="EMBL/GenBank/DDBJ databases">
        <title>Genomes of Cafeteria roenbergensis.</title>
        <authorList>
            <person name="Fischer M.G."/>
            <person name="Hackl T."/>
            <person name="Roman M."/>
        </authorList>
    </citation>
    <scope>NUCLEOTIDE SEQUENCE [LARGE SCALE GENOMIC DNA]</scope>
    <source>
        <strain evidence="12 13">RCC970-E3</strain>
    </source>
</reference>
<dbReference type="PANTHER" id="PTHR22763">
    <property type="entry name" value="RING ZINC FINGER PROTEIN"/>
    <property type="match status" value="1"/>
</dbReference>
<dbReference type="GO" id="GO:0061630">
    <property type="term" value="F:ubiquitin protein ligase activity"/>
    <property type="evidence" value="ECO:0007669"/>
    <property type="project" value="UniProtKB-EC"/>
</dbReference>
<keyword evidence="6" id="KW-0863">Zinc-finger</keyword>
<keyword evidence="8 10" id="KW-1133">Transmembrane helix</keyword>
<evidence type="ECO:0000256" key="6">
    <source>
        <dbReference type="ARBA" id="ARBA00022771"/>
    </source>
</evidence>
<feature type="transmembrane region" description="Helical" evidence="10">
    <location>
        <begin position="33"/>
        <end position="52"/>
    </location>
</feature>
<keyword evidence="7" id="KW-0862">Zinc</keyword>
<feature type="transmembrane region" description="Helical" evidence="10">
    <location>
        <begin position="130"/>
        <end position="149"/>
    </location>
</feature>
<feature type="domain" description="E3 ubiquitin-protein ligase synoviolin-like TPR repeats" evidence="11">
    <location>
        <begin position="33"/>
        <end position="193"/>
    </location>
</feature>
<keyword evidence="3" id="KW-0808">Transferase</keyword>
<keyword evidence="4 10" id="KW-0812">Transmembrane</keyword>
<name>A0A5A8CF21_CAFRO</name>
<comment type="caution">
    <text evidence="12">The sequence shown here is derived from an EMBL/GenBank/DDBJ whole genome shotgun (WGS) entry which is preliminary data.</text>
</comment>
<dbReference type="InterPro" id="IPR057992">
    <property type="entry name" value="TPR_SYVN1_N"/>
</dbReference>
<comment type="pathway">
    <text evidence="2">Protein modification; protein ubiquitination.</text>
</comment>
<proteinExistence type="predicted"/>
<dbReference type="GO" id="GO:0036503">
    <property type="term" value="P:ERAD pathway"/>
    <property type="evidence" value="ECO:0007669"/>
    <property type="project" value="TreeGrafter"/>
</dbReference>
<evidence type="ECO:0000259" key="11">
    <source>
        <dbReference type="Pfam" id="PF25563"/>
    </source>
</evidence>
<dbReference type="PANTHER" id="PTHR22763:SF184">
    <property type="entry name" value="E3 UBIQUITIN-PROTEIN LIGASE SYNOVIOLIN"/>
    <property type="match status" value="1"/>
</dbReference>
<dbReference type="AlphaFoldDB" id="A0A5A8CF21"/>
<evidence type="ECO:0000256" key="1">
    <source>
        <dbReference type="ARBA" id="ARBA00004370"/>
    </source>
</evidence>
<feature type="transmembrane region" description="Helical" evidence="10">
    <location>
        <begin position="209"/>
        <end position="233"/>
    </location>
</feature>
<keyword evidence="9 10" id="KW-0472">Membrane</keyword>
<keyword evidence="5" id="KW-0479">Metal-binding</keyword>
<dbReference type="GO" id="GO:0008270">
    <property type="term" value="F:zinc ion binding"/>
    <property type="evidence" value="ECO:0007669"/>
    <property type="project" value="UniProtKB-KW"/>
</dbReference>
<protein>
    <recommendedName>
        <fullName evidence="11">E3 ubiquitin-protein ligase synoviolin-like TPR repeats domain-containing protein</fullName>
    </recommendedName>
</protein>
<organism evidence="12 13">
    <name type="scientific">Cafeteria roenbergensis</name>
    <name type="common">Marine flagellate</name>
    <dbReference type="NCBI Taxonomy" id="33653"/>
    <lineage>
        <taxon>Eukaryota</taxon>
        <taxon>Sar</taxon>
        <taxon>Stramenopiles</taxon>
        <taxon>Bigyra</taxon>
        <taxon>Opalozoa</taxon>
        <taxon>Bicosoecida</taxon>
        <taxon>Cafeteriaceae</taxon>
        <taxon>Cafeteria</taxon>
    </lineage>
</organism>
<dbReference type="GO" id="GO:0043161">
    <property type="term" value="P:proteasome-mediated ubiquitin-dependent protein catabolic process"/>
    <property type="evidence" value="ECO:0007669"/>
    <property type="project" value="TreeGrafter"/>
</dbReference>
<evidence type="ECO:0000256" key="9">
    <source>
        <dbReference type="ARBA" id="ARBA00023136"/>
    </source>
</evidence>
<comment type="subcellular location">
    <subcellularLocation>
        <location evidence="1">Membrane</location>
    </subcellularLocation>
</comment>
<evidence type="ECO:0000313" key="12">
    <source>
        <dbReference type="EMBL" id="KAA0150680.1"/>
    </source>
</evidence>
<evidence type="ECO:0000256" key="4">
    <source>
        <dbReference type="ARBA" id="ARBA00022692"/>
    </source>
</evidence>
<gene>
    <name evidence="12" type="ORF">FNF28_07228</name>
</gene>
<evidence type="ECO:0000256" key="10">
    <source>
        <dbReference type="SAM" id="Phobius"/>
    </source>
</evidence>
<accession>A0A5A8CF21</accession>
<sequence>MADEFIDLDAQAREERGPTLCQKIGGWLPSASFTAYVVLSALAATVAVYHAFDTRQYLYDALVYLSTSKVNLTIMANLFVAVVLSLVLAVTTLTVGTVEPDERERVWSAAQFAVVDLAFNLTVFREEVTVWMLLRLILLLAAKYFHELFDARMDNLERHGMAGPLRHVRFLAGLALFAVADVAAAASYAQTVADSSPPSPSEWRAKSTYFAWGSLAVNVLKLAINLVYLFVIYRAFGMPLIMVREVIRSGKAVVREFSAITAALRLRHLISQRFHVLSVEDVAAIEDKTFTHPAAGLP</sequence>
<evidence type="ECO:0000256" key="2">
    <source>
        <dbReference type="ARBA" id="ARBA00004906"/>
    </source>
</evidence>
<feature type="transmembrane region" description="Helical" evidence="10">
    <location>
        <begin position="72"/>
        <end position="94"/>
    </location>
</feature>
<dbReference type="Pfam" id="PF25563">
    <property type="entry name" value="TPR_SYVN1_N"/>
    <property type="match status" value="1"/>
</dbReference>
<feature type="transmembrane region" description="Helical" evidence="10">
    <location>
        <begin position="170"/>
        <end position="189"/>
    </location>
</feature>
<evidence type="ECO:0000256" key="8">
    <source>
        <dbReference type="ARBA" id="ARBA00022989"/>
    </source>
</evidence>
<evidence type="ECO:0000313" key="13">
    <source>
        <dbReference type="Proteomes" id="UP000324907"/>
    </source>
</evidence>
<dbReference type="InterPro" id="IPR050731">
    <property type="entry name" value="HRD1_E3_ubiq-ligases"/>
</dbReference>
<evidence type="ECO:0000256" key="7">
    <source>
        <dbReference type="ARBA" id="ARBA00022833"/>
    </source>
</evidence>